<sequence length="131" mass="15116">MNNFNLSSQINQCEHLIQQLVNQTQQASQMYQQLQQQEQQNASRLEELAQREHKAAQMIQQALHGHQTAIQQLQQVGQICRQLEQTVNMQMSQQAMQSQPSSTQFGGFNAFPQQQQQQHFSPMGGMNRSFQ</sequence>
<evidence type="ECO:0008006" key="4">
    <source>
        <dbReference type="Google" id="ProtNLM"/>
    </source>
</evidence>
<dbReference type="AlphaFoldDB" id="A0A9X4KV09"/>
<evidence type="ECO:0000256" key="1">
    <source>
        <dbReference type="SAM" id="Coils"/>
    </source>
</evidence>
<proteinExistence type="predicted"/>
<keyword evidence="3" id="KW-1185">Reference proteome</keyword>
<dbReference type="RefSeq" id="WP_277532825.1">
    <property type="nucleotide sequence ID" value="NZ_JAPDIA010000003.1"/>
</dbReference>
<organism evidence="2 3">
    <name type="scientific">Cohnella rhizosphaerae</name>
    <dbReference type="NCBI Taxonomy" id="1457232"/>
    <lineage>
        <taxon>Bacteria</taxon>
        <taxon>Bacillati</taxon>
        <taxon>Bacillota</taxon>
        <taxon>Bacilli</taxon>
        <taxon>Bacillales</taxon>
        <taxon>Paenibacillaceae</taxon>
        <taxon>Cohnella</taxon>
    </lineage>
</organism>
<protein>
    <recommendedName>
        <fullName evidence="4">AMP-dependent synthetase and ligase</fullName>
    </recommendedName>
</protein>
<evidence type="ECO:0000313" key="3">
    <source>
        <dbReference type="Proteomes" id="UP001153404"/>
    </source>
</evidence>
<accession>A0A9X4KV09</accession>
<keyword evidence="1" id="KW-0175">Coiled coil</keyword>
<reference evidence="2" key="1">
    <citation type="submission" date="2022-10" db="EMBL/GenBank/DDBJ databases">
        <title>Comparative genomic analysis of Cohnella hashimotonis sp. nov., isolated from the International Space Station.</title>
        <authorList>
            <person name="Simpson A."/>
            <person name="Venkateswaran K."/>
        </authorList>
    </citation>
    <scope>NUCLEOTIDE SEQUENCE</scope>
    <source>
        <strain evidence="2">DSM 28161</strain>
    </source>
</reference>
<gene>
    <name evidence="2" type="ORF">OMP40_16535</name>
</gene>
<dbReference type="Proteomes" id="UP001153404">
    <property type="component" value="Unassembled WGS sequence"/>
</dbReference>
<comment type="caution">
    <text evidence="2">The sequence shown here is derived from an EMBL/GenBank/DDBJ whole genome shotgun (WGS) entry which is preliminary data.</text>
</comment>
<name>A0A9X4KV09_9BACL</name>
<feature type="coiled-coil region" evidence="1">
    <location>
        <begin position="17"/>
        <end position="51"/>
    </location>
</feature>
<evidence type="ECO:0000313" key="2">
    <source>
        <dbReference type="EMBL" id="MDG0810796.1"/>
    </source>
</evidence>
<dbReference type="EMBL" id="JAPDIA010000003">
    <property type="protein sequence ID" value="MDG0810796.1"/>
    <property type="molecule type" value="Genomic_DNA"/>
</dbReference>